<dbReference type="InterPro" id="IPR046335">
    <property type="entry name" value="LacI/GalR-like_sensor"/>
</dbReference>
<dbReference type="Proteomes" id="UP000183404">
    <property type="component" value="Unassembled WGS sequence"/>
</dbReference>
<dbReference type="GO" id="GO:0000976">
    <property type="term" value="F:transcription cis-regulatory region binding"/>
    <property type="evidence" value="ECO:0007669"/>
    <property type="project" value="TreeGrafter"/>
</dbReference>
<dbReference type="EMBL" id="FNBS01000012">
    <property type="protein sequence ID" value="SDF42090.1"/>
    <property type="molecule type" value="Genomic_DNA"/>
</dbReference>
<dbReference type="CDD" id="cd06267">
    <property type="entry name" value="PBP1_LacI_sugar_binding-like"/>
    <property type="match status" value="1"/>
</dbReference>
<dbReference type="Pfam" id="PF13377">
    <property type="entry name" value="Peripla_BP_3"/>
    <property type="match status" value="1"/>
</dbReference>
<dbReference type="SMART" id="SM00354">
    <property type="entry name" value="HTH_LACI"/>
    <property type="match status" value="1"/>
</dbReference>
<sequence length="361" mass="40472">MNSKDIARIAGVSRSTVSRVINNYPNVPPETKEKVLKVIREYNYVPHASARMLRGKSSKTIGLVIVDLKKNSDIHKVYDNVYFGPFTTAVIDFANQLGYNVLVITVYKTRDYKKVREVFYNKTINGAIFIGVKNDDPDIKNLIEAGLKTAVIDQEIREDEDDAFNKSIIVNMDNVNGAYEATKYLINLGHTEIAHITGDMEKLSGFARLEGYKKALKEAGIPFKSSLVVKGDFVEESGYKAAYKLFKKAKPTAIFASNDQMAIGAMHALEEMGFKVPEDVSIIGFDDITISRYLKPALTTMSASLLQMAELAVENLIKSIEEEIAITAKFVVPVKLVERESCKRIEMQREKINDKYALTMK</sequence>
<dbReference type="InterPro" id="IPR000843">
    <property type="entry name" value="HTH_LacI"/>
</dbReference>
<evidence type="ECO:0000256" key="2">
    <source>
        <dbReference type="ARBA" id="ARBA00023125"/>
    </source>
</evidence>
<dbReference type="InterPro" id="IPR028082">
    <property type="entry name" value="Peripla_BP_I"/>
</dbReference>
<dbReference type="CDD" id="cd01392">
    <property type="entry name" value="HTH_LacI"/>
    <property type="match status" value="1"/>
</dbReference>
<evidence type="ECO:0000259" key="4">
    <source>
        <dbReference type="PROSITE" id="PS50932"/>
    </source>
</evidence>
<dbReference type="SUPFAM" id="SSF53822">
    <property type="entry name" value="Periplasmic binding protein-like I"/>
    <property type="match status" value="1"/>
</dbReference>
<dbReference type="GO" id="GO:0003700">
    <property type="term" value="F:DNA-binding transcription factor activity"/>
    <property type="evidence" value="ECO:0007669"/>
    <property type="project" value="TreeGrafter"/>
</dbReference>
<dbReference type="Pfam" id="PF00356">
    <property type="entry name" value="LacI"/>
    <property type="match status" value="1"/>
</dbReference>
<evidence type="ECO:0000256" key="3">
    <source>
        <dbReference type="ARBA" id="ARBA00023163"/>
    </source>
</evidence>
<keyword evidence="1" id="KW-0805">Transcription regulation</keyword>
<organism evidence="5 6">
    <name type="scientific">Thermoanaerobacter thermohydrosulfuricus</name>
    <name type="common">Clostridium thermohydrosulfuricum</name>
    <dbReference type="NCBI Taxonomy" id="1516"/>
    <lineage>
        <taxon>Bacteria</taxon>
        <taxon>Bacillati</taxon>
        <taxon>Bacillota</taxon>
        <taxon>Clostridia</taxon>
        <taxon>Thermoanaerobacterales</taxon>
        <taxon>Thermoanaerobacteraceae</taxon>
        <taxon>Thermoanaerobacter</taxon>
    </lineage>
</organism>
<dbReference type="SUPFAM" id="SSF47413">
    <property type="entry name" value="lambda repressor-like DNA-binding domains"/>
    <property type="match status" value="1"/>
</dbReference>
<dbReference type="AlphaFoldDB" id="A0A1G7KZ03"/>
<dbReference type="PANTHER" id="PTHR30146:SF109">
    <property type="entry name" value="HTH-TYPE TRANSCRIPTIONAL REGULATOR GALS"/>
    <property type="match status" value="1"/>
</dbReference>
<evidence type="ECO:0000313" key="5">
    <source>
        <dbReference type="EMBL" id="SDF42090.1"/>
    </source>
</evidence>
<accession>A0A1G7KZ03</accession>
<dbReference type="PANTHER" id="PTHR30146">
    <property type="entry name" value="LACI-RELATED TRANSCRIPTIONAL REPRESSOR"/>
    <property type="match status" value="1"/>
</dbReference>
<dbReference type="RefSeq" id="WP_029688466.1">
    <property type="nucleotide sequence ID" value="NZ_FNBS01000012.1"/>
</dbReference>
<proteinExistence type="predicted"/>
<protein>
    <submittedName>
        <fullName evidence="5">Transcriptional regulator, LacI family</fullName>
    </submittedName>
</protein>
<keyword evidence="2" id="KW-0238">DNA-binding</keyword>
<feature type="domain" description="HTH lacI-type" evidence="4">
    <location>
        <begin position="1"/>
        <end position="55"/>
    </location>
</feature>
<evidence type="ECO:0000313" key="6">
    <source>
        <dbReference type="Proteomes" id="UP000183404"/>
    </source>
</evidence>
<keyword evidence="3" id="KW-0804">Transcription</keyword>
<dbReference type="Gene3D" id="1.10.260.40">
    <property type="entry name" value="lambda repressor-like DNA-binding domains"/>
    <property type="match status" value="1"/>
</dbReference>
<dbReference type="PRINTS" id="PR00036">
    <property type="entry name" value="HTHLACI"/>
</dbReference>
<dbReference type="PROSITE" id="PS50932">
    <property type="entry name" value="HTH_LACI_2"/>
    <property type="match status" value="1"/>
</dbReference>
<dbReference type="InterPro" id="IPR010982">
    <property type="entry name" value="Lambda_DNA-bd_dom_sf"/>
</dbReference>
<gene>
    <name evidence="5" type="ORF">SAMN04244560_00709</name>
</gene>
<evidence type="ECO:0000256" key="1">
    <source>
        <dbReference type="ARBA" id="ARBA00023015"/>
    </source>
</evidence>
<dbReference type="Gene3D" id="3.40.50.2300">
    <property type="match status" value="2"/>
</dbReference>
<name>A0A1G7KZ03_THETY</name>
<reference evidence="5 6" key="1">
    <citation type="submission" date="2016-10" db="EMBL/GenBank/DDBJ databases">
        <authorList>
            <person name="de Groot N.N."/>
        </authorList>
    </citation>
    <scope>NUCLEOTIDE SEQUENCE [LARGE SCALE GENOMIC DNA]</scope>
    <source>
        <strain evidence="5 6">DSM 569</strain>
    </source>
</reference>